<protein>
    <recommendedName>
        <fullName evidence="1">BPL/LPL catalytic domain-containing protein</fullName>
    </recommendedName>
</protein>
<reference evidence="2 3" key="2">
    <citation type="journal article" date="2019" name="G3 (Bethesda)">
        <title>Hybrid Assembly of the Genome of the Entomopathogenic Nematode Steinernema carpocapsae Identifies the X-Chromosome.</title>
        <authorList>
            <person name="Serra L."/>
            <person name="Macchietto M."/>
            <person name="Macias-Munoz A."/>
            <person name="McGill C.J."/>
            <person name="Rodriguez I.M."/>
            <person name="Rodriguez B."/>
            <person name="Murad R."/>
            <person name="Mortazavi A."/>
        </authorList>
    </citation>
    <scope>NUCLEOTIDE SEQUENCE [LARGE SCALE GENOMIC DNA]</scope>
    <source>
        <strain evidence="2 3">ALL</strain>
    </source>
</reference>
<dbReference type="PANTHER" id="PTHR12835">
    <property type="entry name" value="BIOTIN PROTEIN LIGASE"/>
    <property type="match status" value="1"/>
</dbReference>
<dbReference type="AlphaFoldDB" id="A0A4U5N3Y0"/>
<comment type="caution">
    <text evidence="2">The sequence shown here is derived from an EMBL/GenBank/DDBJ whole genome shotgun (WGS) entry which is preliminary data.</text>
</comment>
<dbReference type="PANTHER" id="PTHR12835:SF5">
    <property type="entry name" value="BIOTIN--PROTEIN LIGASE"/>
    <property type="match status" value="1"/>
</dbReference>
<evidence type="ECO:0000313" key="2">
    <source>
        <dbReference type="EMBL" id="TKR77048.1"/>
    </source>
</evidence>
<dbReference type="OrthoDB" id="10250105at2759"/>
<dbReference type="GO" id="GO:0005737">
    <property type="term" value="C:cytoplasm"/>
    <property type="evidence" value="ECO:0007669"/>
    <property type="project" value="TreeGrafter"/>
</dbReference>
<dbReference type="SUPFAM" id="SSF55681">
    <property type="entry name" value="Class II aaRS and biotin synthetases"/>
    <property type="match status" value="1"/>
</dbReference>
<dbReference type="Proteomes" id="UP000298663">
    <property type="component" value="Unassembled WGS sequence"/>
</dbReference>
<dbReference type="PROSITE" id="PS51733">
    <property type="entry name" value="BPL_LPL_CATALYTIC"/>
    <property type="match status" value="1"/>
</dbReference>
<feature type="domain" description="BPL/LPL catalytic" evidence="1">
    <location>
        <begin position="1"/>
        <end position="166"/>
    </location>
</feature>
<dbReference type="STRING" id="34508.A0A4U5N3Y0"/>
<keyword evidence="3" id="KW-1185">Reference proteome</keyword>
<sequence length="189" mass="20636">MDISRSIVAGLKSTTGVLIVAQMQTKGRGRGGNQWLSPSGCAMFTFNYALPLDSNLGQSSAFVQHILAVRWLMLALKTQDYDLPFEDQMPNDLTSTEIQEGGILVTASIERDTLHCVLGCALNVANSQPTVCLNDFIIPEIGAPLTIEATLADIMNKFEKYVEIFQNEGKESFLKAYHNSGFTARGLVS</sequence>
<dbReference type="InterPro" id="IPR045864">
    <property type="entry name" value="aa-tRNA-synth_II/BPL/LPL"/>
</dbReference>
<organism evidence="2 3">
    <name type="scientific">Steinernema carpocapsae</name>
    <name type="common">Entomopathogenic nematode</name>
    <dbReference type="NCBI Taxonomy" id="34508"/>
    <lineage>
        <taxon>Eukaryota</taxon>
        <taxon>Metazoa</taxon>
        <taxon>Ecdysozoa</taxon>
        <taxon>Nematoda</taxon>
        <taxon>Chromadorea</taxon>
        <taxon>Rhabditida</taxon>
        <taxon>Tylenchina</taxon>
        <taxon>Panagrolaimomorpha</taxon>
        <taxon>Strongyloidoidea</taxon>
        <taxon>Steinernematidae</taxon>
        <taxon>Steinernema</taxon>
    </lineage>
</organism>
<reference evidence="2 3" key="1">
    <citation type="journal article" date="2015" name="Genome Biol.">
        <title>Comparative genomics of Steinernema reveals deeply conserved gene regulatory networks.</title>
        <authorList>
            <person name="Dillman A.R."/>
            <person name="Macchietto M."/>
            <person name="Porter C.F."/>
            <person name="Rogers A."/>
            <person name="Williams B."/>
            <person name="Antoshechkin I."/>
            <person name="Lee M.M."/>
            <person name="Goodwin Z."/>
            <person name="Lu X."/>
            <person name="Lewis E.E."/>
            <person name="Goodrich-Blair H."/>
            <person name="Stock S.P."/>
            <person name="Adams B.J."/>
            <person name="Sternberg P.W."/>
            <person name="Mortazavi A."/>
        </authorList>
    </citation>
    <scope>NUCLEOTIDE SEQUENCE [LARGE SCALE GENOMIC DNA]</scope>
    <source>
        <strain evidence="2 3">ALL</strain>
    </source>
</reference>
<dbReference type="EMBL" id="AZBU02000005">
    <property type="protein sequence ID" value="TKR77048.1"/>
    <property type="molecule type" value="Genomic_DNA"/>
</dbReference>
<dbReference type="InterPro" id="IPR004143">
    <property type="entry name" value="BPL_LPL_catalytic"/>
</dbReference>
<proteinExistence type="predicted"/>
<evidence type="ECO:0000259" key="1">
    <source>
        <dbReference type="PROSITE" id="PS51733"/>
    </source>
</evidence>
<dbReference type="Pfam" id="PF03099">
    <property type="entry name" value="BPL_LplA_LipB"/>
    <property type="match status" value="1"/>
</dbReference>
<dbReference type="Gene3D" id="3.30.930.10">
    <property type="entry name" value="Bira Bifunctional Protein, Domain 2"/>
    <property type="match status" value="1"/>
</dbReference>
<evidence type="ECO:0000313" key="3">
    <source>
        <dbReference type="Proteomes" id="UP000298663"/>
    </source>
</evidence>
<gene>
    <name evidence="2" type="ORF">L596_018096</name>
</gene>
<name>A0A4U5N3Y0_STECR</name>
<accession>A0A4U5N3Y0</accession>
<dbReference type="GO" id="GO:0004077">
    <property type="term" value="F:biotin--[biotin carboxyl-carrier protein] ligase activity"/>
    <property type="evidence" value="ECO:0007669"/>
    <property type="project" value="TreeGrafter"/>
</dbReference>